<organism evidence="5 6">
    <name type="scientific">Rhodopila globiformis</name>
    <name type="common">Rhodopseudomonas globiformis</name>
    <dbReference type="NCBI Taxonomy" id="1071"/>
    <lineage>
        <taxon>Bacteria</taxon>
        <taxon>Pseudomonadati</taxon>
        <taxon>Pseudomonadota</taxon>
        <taxon>Alphaproteobacteria</taxon>
        <taxon>Acetobacterales</taxon>
        <taxon>Acetobacteraceae</taxon>
        <taxon>Rhodopila</taxon>
    </lineage>
</organism>
<dbReference type="AlphaFoldDB" id="A0A2S6NNQ3"/>
<keyword evidence="2" id="KW-0808">Transferase</keyword>
<feature type="domain" description="Glycosyltransferase 61 catalytic" evidence="4">
    <location>
        <begin position="95"/>
        <end position="269"/>
    </location>
</feature>
<gene>
    <name evidence="5" type="ORF">CCS01_01590</name>
</gene>
<keyword evidence="6" id="KW-1185">Reference proteome</keyword>
<protein>
    <recommendedName>
        <fullName evidence="4">Glycosyltransferase 61 catalytic domain-containing protein</fullName>
    </recommendedName>
</protein>
<dbReference type="Proteomes" id="UP000239724">
    <property type="component" value="Unassembled WGS sequence"/>
</dbReference>
<dbReference type="GO" id="GO:0016757">
    <property type="term" value="F:glycosyltransferase activity"/>
    <property type="evidence" value="ECO:0007669"/>
    <property type="project" value="UniProtKB-KW"/>
</dbReference>
<dbReference type="Pfam" id="PF04577">
    <property type="entry name" value="Glyco_transf_61"/>
    <property type="match status" value="1"/>
</dbReference>
<accession>A0A2S6NNQ3</accession>
<sequence>MQGREAFMQQMQATTNHYDEILRLVLNDAIVAGQGSVVSASGKLLRESAVEFLNHGRTPDQFQTAGDGQFTLSTAPEQHISTPSLLVKRPWWRNYGHWLVDGAALLATLSAITLPTDWQVVVGLQENPAMRKVVRDTVALLAPNVPIVEQPDNAVWTFSLLHYVTPVHVPPLFKLPLARNNLRALLIRQFHPAHAPRRIYVARSAPIGRRIVNESDLIEICRRRGFEVVFPEKLTVCEQASLFRNSEIVVGVKGAALTNTIFSPNSLGMIVLSPGTFTDPFFWDLAGQANIDYTEIFGQVTMESTRPSEQNFWIDPQIFSTEMDALVERLPLVTM</sequence>
<evidence type="ECO:0000256" key="1">
    <source>
        <dbReference type="ARBA" id="ARBA00022676"/>
    </source>
</evidence>
<evidence type="ECO:0000259" key="4">
    <source>
        <dbReference type="Pfam" id="PF04577"/>
    </source>
</evidence>
<keyword evidence="3" id="KW-0325">Glycoprotein</keyword>
<evidence type="ECO:0000313" key="6">
    <source>
        <dbReference type="Proteomes" id="UP000239724"/>
    </source>
</evidence>
<comment type="caution">
    <text evidence="5">The sequence shown here is derived from an EMBL/GenBank/DDBJ whole genome shotgun (WGS) entry which is preliminary data.</text>
</comment>
<name>A0A2S6NNQ3_RHOGL</name>
<evidence type="ECO:0000313" key="5">
    <source>
        <dbReference type="EMBL" id="PPQ39238.1"/>
    </source>
</evidence>
<evidence type="ECO:0000256" key="3">
    <source>
        <dbReference type="ARBA" id="ARBA00023180"/>
    </source>
</evidence>
<proteinExistence type="predicted"/>
<keyword evidence="1" id="KW-0328">Glycosyltransferase</keyword>
<dbReference type="InterPro" id="IPR049625">
    <property type="entry name" value="Glyco_transf_61_cat"/>
</dbReference>
<reference evidence="5 6" key="1">
    <citation type="journal article" date="2018" name="Arch. Microbiol.">
        <title>New insights into the metabolic potential of the phototrophic purple bacterium Rhodopila globiformis DSM 161(T) from its draft genome sequence and evidence for a vanadium-dependent nitrogenase.</title>
        <authorList>
            <person name="Imhoff J.F."/>
            <person name="Rahn T."/>
            <person name="Kunzel S."/>
            <person name="Neulinger S.C."/>
        </authorList>
    </citation>
    <scope>NUCLEOTIDE SEQUENCE [LARGE SCALE GENOMIC DNA]</scope>
    <source>
        <strain evidence="5 6">DSM 161</strain>
    </source>
</reference>
<evidence type="ECO:0000256" key="2">
    <source>
        <dbReference type="ARBA" id="ARBA00022679"/>
    </source>
</evidence>
<dbReference type="PANTHER" id="PTHR20961">
    <property type="entry name" value="GLYCOSYLTRANSFERASE"/>
    <property type="match status" value="1"/>
</dbReference>
<dbReference type="InterPro" id="IPR007657">
    <property type="entry name" value="Glycosyltransferase_61"/>
</dbReference>
<dbReference type="EMBL" id="NHRY01000035">
    <property type="protein sequence ID" value="PPQ39238.1"/>
    <property type="molecule type" value="Genomic_DNA"/>
</dbReference>